<evidence type="ECO:0000256" key="3">
    <source>
        <dbReference type="ARBA" id="ARBA00022679"/>
    </source>
</evidence>
<dbReference type="RefSeq" id="WP_078765901.1">
    <property type="nucleotide sequence ID" value="NZ_FUXZ01000005.1"/>
</dbReference>
<dbReference type="Proteomes" id="UP000190814">
    <property type="component" value="Unassembled WGS sequence"/>
</dbReference>
<reference evidence="6 7" key="1">
    <citation type="submission" date="2017-02" db="EMBL/GenBank/DDBJ databases">
        <authorList>
            <person name="Peterson S.W."/>
        </authorList>
    </citation>
    <scope>NUCLEOTIDE SEQUENCE [LARGE SCALE GENOMIC DNA]</scope>
    <source>
        <strain evidence="6 7">ATCC 35992</strain>
    </source>
</reference>
<evidence type="ECO:0000256" key="2">
    <source>
        <dbReference type="ARBA" id="ARBA00022676"/>
    </source>
</evidence>
<evidence type="ECO:0000256" key="4">
    <source>
        <dbReference type="SAM" id="Phobius"/>
    </source>
</evidence>
<dbReference type="AlphaFoldDB" id="A0A1T4VII8"/>
<feature type="transmembrane region" description="Helical" evidence="4">
    <location>
        <begin position="212"/>
        <end position="231"/>
    </location>
</feature>
<keyword evidence="2 6" id="KW-0328">Glycosyltransferase</keyword>
<evidence type="ECO:0000256" key="1">
    <source>
        <dbReference type="ARBA" id="ARBA00006739"/>
    </source>
</evidence>
<dbReference type="SUPFAM" id="SSF53448">
    <property type="entry name" value="Nucleotide-diphospho-sugar transferases"/>
    <property type="match status" value="1"/>
</dbReference>
<protein>
    <submittedName>
        <fullName evidence="6">Dolichol-phosphate mannosyltransferase</fullName>
    </submittedName>
</protein>
<evidence type="ECO:0000259" key="5">
    <source>
        <dbReference type="Pfam" id="PF00535"/>
    </source>
</evidence>
<evidence type="ECO:0000313" key="6">
    <source>
        <dbReference type="EMBL" id="SKA64770.1"/>
    </source>
</evidence>
<dbReference type="PANTHER" id="PTHR43398:SF1">
    <property type="entry name" value="DOLICHOL-PHOSPHATE MANNOSYLTRANSFERASE SUBUNIT 1"/>
    <property type="match status" value="1"/>
</dbReference>
<keyword evidence="4" id="KW-0812">Transmembrane</keyword>
<dbReference type="OrthoDB" id="9810303at2"/>
<dbReference type="GO" id="GO:0016020">
    <property type="term" value="C:membrane"/>
    <property type="evidence" value="ECO:0007669"/>
    <property type="project" value="GOC"/>
</dbReference>
<dbReference type="InterPro" id="IPR001173">
    <property type="entry name" value="Glyco_trans_2-like"/>
</dbReference>
<keyword evidence="4" id="KW-1133">Transmembrane helix</keyword>
<keyword evidence="4" id="KW-0472">Membrane</keyword>
<name>A0A1T4VII8_9FIRM</name>
<comment type="similarity">
    <text evidence="1">Belongs to the glycosyltransferase 2 family.</text>
</comment>
<gene>
    <name evidence="6" type="ORF">SAMN02745111_01032</name>
</gene>
<proteinExistence type="inferred from homology"/>
<dbReference type="STRING" id="39495.SAMN02745111_01032"/>
<feature type="transmembrane region" description="Helical" evidence="4">
    <location>
        <begin position="251"/>
        <end position="269"/>
    </location>
</feature>
<dbReference type="Gene3D" id="3.90.550.10">
    <property type="entry name" value="Spore Coat Polysaccharide Biosynthesis Protein SpsA, Chain A"/>
    <property type="match status" value="1"/>
</dbReference>
<keyword evidence="3 6" id="KW-0808">Transferase</keyword>
<organism evidence="6 7">
    <name type="scientific">Eubacterium uniforme</name>
    <dbReference type="NCBI Taxonomy" id="39495"/>
    <lineage>
        <taxon>Bacteria</taxon>
        <taxon>Bacillati</taxon>
        <taxon>Bacillota</taxon>
        <taxon>Clostridia</taxon>
        <taxon>Eubacteriales</taxon>
        <taxon>Eubacteriaceae</taxon>
        <taxon>Eubacterium</taxon>
    </lineage>
</organism>
<evidence type="ECO:0000313" key="7">
    <source>
        <dbReference type="Proteomes" id="UP000190814"/>
    </source>
</evidence>
<dbReference type="InterPro" id="IPR029044">
    <property type="entry name" value="Nucleotide-diphossugar_trans"/>
</dbReference>
<accession>A0A1T4VII8</accession>
<feature type="domain" description="Glycosyltransferase 2-like" evidence="5">
    <location>
        <begin position="5"/>
        <end position="165"/>
    </location>
</feature>
<sequence length="274" mass="31326">MAITVALLAYKEADNLRWLIPKIKEQVETLGEEYNFMVIDSMEPLDDTEEVCDKYGVVYINQEEPYFGGAMRTAFKYVNNDKLLMLDADGSHDPKYIPQMYEALMSGADLVIGSRYVPGGSTVDSKSSQVMSKILDTTFRMFLGIDAHDFSAGYRMYHTEDVKKLKLHCNNFDTMEEIAMKMKLNKPDRKLVVKEVPIHFVKREYGQSKRSLIKFILSFIDTLYKLVALRFVAGKKYDPDKDDEKADNVAFGMKIFTAIVAASIFLKVVKKILK</sequence>
<dbReference type="Pfam" id="PF00535">
    <property type="entry name" value="Glycos_transf_2"/>
    <property type="match status" value="1"/>
</dbReference>
<dbReference type="GO" id="GO:0004582">
    <property type="term" value="F:dolichyl-phosphate beta-D-mannosyltransferase activity"/>
    <property type="evidence" value="ECO:0007669"/>
    <property type="project" value="InterPro"/>
</dbReference>
<dbReference type="PANTHER" id="PTHR43398">
    <property type="entry name" value="DOLICHOL-PHOSPHATE MANNOSYLTRANSFERASE SUBUNIT 1"/>
    <property type="match status" value="1"/>
</dbReference>
<keyword evidence="7" id="KW-1185">Reference proteome</keyword>
<dbReference type="GO" id="GO:0009247">
    <property type="term" value="P:glycolipid biosynthetic process"/>
    <property type="evidence" value="ECO:0007669"/>
    <property type="project" value="TreeGrafter"/>
</dbReference>
<dbReference type="EMBL" id="FUXZ01000005">
    <property type="protein sequence ID" value="SKA64770.1"/>
    <property type="molecule type" value="Genomic_DNA"/>
</dbReference>
<dbReference type="InterPro" id="IPR039528">
    <property type="entry name" value="DPM1-like"/>
</dbReference>